<organism evidence="3">
    <name type="scientific">Eremomyces bilateralis CBS 781.70</name>
    <dbReference type="NCBI Taxonomy" id="1392243"/>
    <lineage>
        <taxon>Eukaryota</taxon>
        <taxon>Fungi</taxon>
        <taxon>Dikarya</taxon>
        <taxon>Ascomycota</taxon>
        <taxon>Pezizomycotina</taxon>
        <taxon>Dothideomycetes</taxon>
        <taxon>Dothideomycetes incertae sedis</taxon>
        <taxon>Eremomycetales</taxon>
        <taxon>Eremomycetaceae</taxon>
        <taxon>Eremomyces</taxon>
    </lineage>
</organism>
<dbReference type="EMBL" id="ML975153">
    <property type="protein sequence ID" value="KAF1814325.1"/>
    <property type="molecule type" value="Genomic_DNA"/>
</dbReference>
<gene>
    <name evidence="3 5" type="ORF">P152DRAFT_267871</name>
</gene>
<name>A0A6G1G891_9PEZI</name>
<feature type="domain" description="Pyrroloquinoline quinone-dependent pyranose dehydrogenase beta-propeller" evidence="2">
    <location>
        <begin position="1"/>
        <end position="282"/>
    </location>
</feature>
<protein>
    <submittedName>
        <fullName evidence="3 5">Soluble quino protein glucose dehydrogenase</fullName>
    </submittedName>
</protein>
<proteinExistence type="predicted"/>
<evidence type="ECO:0000259" key="2">
    <source>
        <dbReference type="Pfam" id="PF22807"/>
    </source>
</evidence>
<feature type="compositionally biased region" description="Low complexity" evidence="1">
    <location>
        <begin position="295"/>
        <end position="306"/>
    </location>
</feature>
<dbReference type="Pfam" id="PF22807">
    <property type="entry name" value="TrAA12"/>
    <property type="match status" value="1"/>
</dbReference>
<dbReference type="SUPFAM" id="SSF50952">
    <property type="entry name" value="Soluble quinoprotein glucose dehydrogenase"/>
    <property type="match status" value="1"/>
</dbReference>
<dbReference type="OrthoDB" id="507128at2759"/>
<accession>A0A6G1G891</accession>
<sequence length="336" mass="35464">MANTGHSTRTIWLSRHEDGMLFVSRGSGPNIDSEASDPSNGISMIKVFNIKNTTSPYNYSRDGLVVGWGLRNSVGVTEHPVDGGIWSVENSVDNIKRDGRDIHDDNPGEELNYHGSLSGSASQLLGGNHGYPDCFAAWTPSEIPRNTGLKVGSQFAMGDAGGRIDDAACAQRVAPRITFAAHMAPLDIKFDPSGSNAWVTFHGSWNRDQPIGYKLSVVRFNAASGQPTEPSDSRTAAIDIMANSAMDQCPNGCFRPVGLAFDPKGRLFVSSDSTGDIIVVTRRDGAPVGPSTTVTQRSSTAGGAGSTSTQAGLVGRYAPCANNAFAGLAAYCMFVA</sequence>
<feature type="region of interest" description="Disordered" evidence="1">
    <location>
        <begin position="284"/>
        <end position="306"/>
    </location>
</feature>
<reference evidence="3 5" key="1">
    <citation type="submission" date="2020-01" db="EMBL/GenBank/DDBJ databases">
        <authorList>
            <consortium name="DOE Joint Genome Institute"/>
            <person name="Haridas S."/>
            <person name="Albert R."/>
            <person name="Binder M."/>
            <person name="Bloem J."/>
            <person name="Labutti K."/>
            <person name="Salamov A."/>
            <person name="Andreopoulos B."/>
            <person name="Baker S.E."/>
            <person name="Barry K."/>
            <person name="Bills G."/>
            <person name="Bluhm B.H."/>
            <person name="Cannon C."/>
            <person name="Castanera R."/>
            <person name="Culley D.E."/>
            <person name="Daum C."/>
            <person name="Ezra D."/>
            <person name="Gonzalez J.B."/>
            <person name="Henrissat B."/>
            <person name="Kuo A."/>
            <person name="Liang C."/>
            <person name="Lipzen A."/>
            <person name="Lutzoni F."/>
            <person name="Magnuson J."/>
            <person name="Mondo S."/>
            <person name="Nolan M."/>
            <person name="Ohm R."/>
            <person name="Pangilinan J."/>
            <person name="Park H.-J."/>
            <person name="Ramirez L."/>
            <person name="Alfaro M."/>
            <person name="Sun H."/>
            <person name="Tritt A."/>
            <person name="Yoshinaga Y."/>
            <person name="Zwiers L.-H."/>
            <person name="Turgeon B.G."/>
            <person name="Goodwin S.B."/>
            <person name="Spatafora J.W."/>
            <person name="Crous P.W."/>
            <person name="Grigoriev I.V."/>
        </authorList>
    </citation>
    <scope>NUCLEOTIDE SEQUENCE</scope>
    <source>
        <strain evidence="3 5">CBS 781.70</strain>
    </source>
</reference>
<evidence type="ECO:0000313" key="5">
    <source>
        <dbReference type="RefSeq" id="XP_033535956.1"/>
    </source>
</evidence>
<reference evidence="5" key="2">
    <citation type="submission" date="2020-04" db="EMBL/GenBank/DDBJ databases">
        <authorList>
            <consortium name="NCBI Genome Project"/>
        </authorList>
    </citation>
    <scope>NUCLEOTIDE SEQUENCE</scope>
    <source>
        <strain evidence="5">CBS 781.70</strain>
    </source>
</reference>
<evidence type="ECO:0000313" key="3">
    <source>
        <dbReference type="EMBL" id="KAF1814325.1"/>
    </source>
</evidence>
<evidence type="ECO:0000256" key="1">
    <source>
        <dbReference type="SAM" id="MobiDB-lite"/>
    </source>
</evidence>
<dbReference type="InterPro" id="IPR054539">
    <property type="entry name" value="Beta-prop_PDH"/>
</dbReference>
<dbReference type="InterPro" id="IPR011041">
    <property type="entry name" value="Quinoprot_gluc/sorb_DH_b-prop"/>
</dbReference>
<dbReference type="InterPro" id="IPR011042">
    <property type="entry name" value="6-blade_b-propeller_TolB-like"/>
</dbReference>
<evidence type="ECO:0000313" key="4">
    <source>
        <dbReference type="Proteomes" id="UP000504638"/>
    </source>
</evidence>
<dbReference type="Proteomes" id="UP000504638">
    <property type="component" value="Unplaced"/>
</dbReference>
<dbReference type="Gene3D" id="2.120.10.30">
    <property type="entry name" value="TolB, C-terminal domain"/>
    <property type="match status" value="1"/>
</dbReference>
<dbReference type="GeneID" id="54415412"/>
<keyword evidence="4" id="KW-1185">Reference proteome</keyword>
<dbReference type="RefSeq" id="XP_033535956.1">
    <property type="nucleotide sequence ID" value="XM_033674842.1"/>
</dbReference>
<dbReference type="AlphaFoldDB" id="A0A6G1G891"/>
<reference evidence="5" key="3">
    <citation type="submission" date="2025-04" db="UniProtKB">
        <authorList>
            <consortium name="RefSeq"/>
        </authorList>
    </citation>
    <scope>IDENTIFICATION</scope>
    <source>
        <strain evidence="5">CBS 781.70</strain>
    </source>
</reference>